<keyword evidence="4" id="KW-1003">Cell membrane</keyword>
<comment type="caution">
    <text evidence="11">The sequence shown here is derived from an EMBL/GenBank/DDBJ whole genome shotgun (WGS) entry which is preliminary data.</text>
</comment>
<accession>A0A5B2Z9B4</accession>
<dbReference type="InterPro" id="IPR052180">
    <property type="entry name" value="NhaC_Na-H+_Antiporter"/>
</dbReference>
<feature type="transmembrane region" description="Helical" evidence="9">
    <location>
        <begin position="73"/>
        <end position="99"/>
    </location>
</feature>
<evidence type="ECO:0000256" key="6">
    <source>
        <dbReference type="ARBA" id="ARBA00022989"/>
    </source>
</evidence>
<keyword evidence="6 9" id="KW-1133">Transmembrane helix</keyword>
<evidence type="ECO:0000256" key="5">
    <source>
        <dbReference type="ARBA" id="ARBA00022692"/>
    </source>
</evidence>
<feature type="transmembrane region" description="Helical" evidence="9">
    <location>
        <begin position="334"/>
        <end position="354"/>
    </location>
</feature>
<dbReference type="NCBIfam" id="TIGR00931">
    <property type="entry name" value="antiport_nhaC"/>
    <property type="match status" value="1"/>
</dbReference>
<dbReference type="RefSeq" id="WP_149860938.1">
    <property type="nucleotide sequence ID" value="NZ_VUOD01000006.1"/>
</dbReference>
<evidence type="ECO:0000256" key="2">
    <source>
        <dbReference type="ARBA" id="ARBA00022448"/>
    </source>
</evidence>
<keyword evidence="2" id="KW-0813">Transport</keyword>
<feature type="transmembrane region" description="Helical" evidence="9">
    <location>
        <begin position="456"/>
        <end position="478"/>
    </location>
</feature>
<feature type="transmembrane region" description="Helical" evidence="9">
    <location>
        <begin position="243"/>
        <end position="262"/>
    </location>
</feature>
<dbReference type="GO" id="GO:0005886">
    <property type="term" value="C:plasma membrane"/>
    <property type="evidence" value="ECO:0007669"/>
    <property type="project" value="UniProtKB-SubCell"/>
</dbReference>
<keyword evidence="7 9" id="KW-0472">Membrane</keyword>
<dbReference type="EMBL" id="VUOD01000006">
    <property type="protein sequence ID" value="KAA2284505.1"/>
    <property type="molecule type" value="Genomic_DNA"/>
</dbReference>
<feature type="transmembrane region" description="Helical" evidence="9">
    <location>
        <begin position="18"/>
        <end position="37"/>
    </location>
</feature>
<evidence type="ECO:0000313" key="11">
    <source>
        <dbReference type="EMBL" id="KAA2284505.1"/>
    </source>
</evidence>
<keyword evidence="3" id="KW-0050">Antiport</keyword>
<dbReference type="GO" id="GO:0015297">
    <property type="term" value="F:antiporter activity"/>
    <property type="evidence" value="ECO:0007669"/>
    <property type="project" value="UniProtKB-KW"/>
</dbReference>
<reference evidence="11 12" key="2">
    <citation type="submission" date="2019-09" db="EMBL/GenBank/DDBJ databases">
        <authorList>
            <person name="Mazur A."/>
        </authorList>
    </citation>
    <scope>NUCLEOTIDE SEQUENCE [LARGE SCALE GENOMIC DNA]</scope>
    <source>
        <strain evidence="11 12">3729k</strain>
    </source>
</reference>
<feature type="transmembrane region" description="Helical" evidence="9">
    <location>
        <begin position="43"/>
        <end position="61"/>
    </location>
</feature>
<gene>
    <name evidence="11" type="primary">nhaC</name>
    <name evidence="11" type="ORF">F0415_09275</name>
</gene>
<reference evidence="11 12" key="1">
    <citation type="submission" date="2019-09" db="EMBL/GenBank/DDBJ databases">
        <title>Arenimonas chukotkensis sp. nov., a bacterium isolated from Chukotka hot spring, Arctic region, Russia.</title>
        <authorList>
            <person name="Zayulina K.S."/>
            <person name="Prokofeva M.I."/>
            <person name="Elcheninov A.G."/>
            <person name="Novikov A."/>
            <person name="Kochetkova T.V."/>
            <person name="Kublanov I.V."/>
        </authorList>
    </citation>
    <scope>NUCLEOTIDE SEQUENCE [LARGE SCALE GENOMIC DNA]</scope>
    <source>
        <strain evidence="11 12">3729k</strain>
    </source>
</reference>
<name>A0A5B2Z9B4_9GAMM</name>
<feature type="transmembrane region" description="Helical" evidence="9">
    <location>
        <begin position="202"/>
        <end position="222"/>
    </location>
</feature>
<evidence type="ECO:0000256" key="7">
    <source>
        <dbReference type="ARBA" id="ARBA00023136"/>
    </source>
</evidence>
<feature type="transmembrane region" description="Helical" evidence="9">
    <location>
        <begin position="119"/>
        <end position="149"/>
    </location>
</feature>
<comment type="subcellular location">
    <subcellularLocation>
        <location evidence="1">Cell membrane</location>
        <topology evidence="1">Multi-pass membrane protein</topology>
    </subcellularLocation>
</comment>
<evidence type="ECO:0000256" key="8">
    <source>
        <dbReference type="ARBA" id="ARBA00038435"/>
    </source>
</evidence>
<feature type="transmembrane region" description="Helical" evidence="9">
    <location>
        <begin position="375"/>
        <end position="394"/>
    </location>
</feature>
<keyword evidence="12" id="KW-1185">Reference proteome</keyword>
<evidence type="ECO:0000256" key="4">
    <source>
        <dbReference type="ARBA" id="ARBA00022475"/>
    </source>
</evidence>
<evidence type="ECO:0000259" key="10">
    <source>
        <dbReference type="Pfam" id="PF03553"/>
    </source>
</evidence>
<proteinExistence type="inferred from homology"/>
<keyword evidence="5 9" id="KW-0812">Transmembrane</keyword>
<dbReference type="AlphaFoldDB" id="A0A5B2Z9B4"/>
<evidence type="ECO:0000256" key="9">
    <source>
        <dbReference type="SAM" id="Phobius"/>
    </source>
</evidence>
<protein>
    <submittedName>
        <fullName evidence="11">Na+/H+ antiporter NhaC</fullName>
    </submittedName>
</protein>
<dbReference type="Proteomes" id="UP000322165">
    <property type="component" value="Unassembled WGS sequence"/>
</dbReference>
<dbReference type="Pfam" id="PF03553">
    <property type="entry name" value="Na_H_antiporter"/>
    <property type="match status" value="1"/>
</dbReference>
<feature type="transmembrane region" description="Helical" evidence="9">
    <location>
        <begin position="268"/>
        <end position="286"/>
    </location>
</feature>
<organism evidence="11 12">
    <name type="scientific">Arenimonas fontis</name>
    <dbReference type="NCBI Taxonomy" id="2608255"/>
    <lineage>
        <taxon>Bacteria</taxon>
        <taxon>Pseudomonadati</taxon>
        <taxon>Pseudomonadota</taxon>
        <taxon>Gammaproteobacteria</taxon>
        <taxon>Lysobacterales</taxon>
        <taxon>Lysobacteraceae</taxon>
        <taxon>Arenimonas</taxon>
    </lineage>
</organism>
<evidence type="ECO:0000256" key="3">
    <source>
        <dbReference type="ARBA" id="ARBA00022449"/>
    </source>
</evidence>
<feature type="domain" description="Na+/H+ antiporter NhaC-like C-terminal" evidence="10">
    <location>
        <begin position="170"/>
        <end position="478"/>
    </location>
</feature>
<dbReference type="InterPro" id="IPR004770">
    <property type="entry name" value="Na/H_antiport_NhaC"/>
</dbReference>
<sequence>MSESSPARGAREPSLWQALLPLVVLFILLGLSVYLYADNSSYGANQIALLLAGGVAALMGLRNGMRWTDIQDAVSHGIAISTSAILILLAVGALIGTWILSGAVPTLIHYGLLLMHPAWFYPATCLVCAITALAIGSSWTVAGTLGVALMGVAQGLGLDPAITAGAVISGAYFGDKMSPLSDTTNLAPAAAGSELFSHVRHMTWTTLPSLLLALAGFGLLAAGSDAGATRAGFDDLSAEMAKVFALGPHLLIPLVVVFVLAIRRFPAYPTILVGALLGALFAVLFQPEAVVRLAGDETLSRPMALLSGAWTALFDGYRGESGNAAVDELLNRGGMASMLNTVWLIVCAMAFGAVMEKTGLLERLIRSVLKLARSTGSLIVATLVTAFGTNVLAADQYLAIVLPGRIYRSEYEKRGLAAVNLSRALEDAGTITSPLVPWNTCGAYMAATLGVATLDYVPYALFNLVNPVLAGVLAYAGFKILRIEPAGAVARRGEA</sequence>
<dbReference type="PANTHER" id="PTHR33451:SF3">
    <property type="entry name" value="MALATE-2H(+)_NA(+)-LACTATE ANTIPORTER"/>
    <property type="match status" value="1"/>
</dbReference>
<dbReference type="PANTHER" id="PTHR33451">
    <property type="entry name" value="MALATE-2H(+)/NA(+)-LACTATE ANTIPORTER"/>
    <property type="match status" value="1"/>
</dbReference>
<evidence type="ECO:0000256" key="1">
    <source>
        <dbReference type="ARBA" id="ARBA00004651"/>
    </source>
</evidence>
<evidence type="ECO:0000313" key="12">
    <source>
        <dbReference type="Proteomes" id="UP000322165"/>
    </source>
</evidence>
<comment type="similarity">
    <text evidence="8">Belongs to the NhaC Na(+)/H(+) (TC 2.A.35) antiporter family.</text>
</comment>
<dbReference type="InterPro" id="IPR018461">
    <property type="entry name" value="Na/H_Antiport_NhaC-like_C"/>
</dbReference>